<dbReference type="InterPro" id="IPR028989">
    <property type="entry name" value="RimP_N"/>
</dbReference>
<dbReference type="Proteomes" id="UP000218899">
    <property type="component" value="Chromosome"/>
</dbReference>
<dbReference type="GO" id="GO:0005829">
    <property type="term" value="C:cytosol"/>
    <property type="evidence" value="ECO:0007669"/>
    <property type="project" value="TreeGrafter"/>
</dbReference>
<accession>A0A1B4V5Y5</accession>
<evidence type="ECO:0000259" key="5">
    <source>
        <dbReference type="Pfam" id="PF17384"/>
    </source>
</evidence>
<dbReference type="Gene3D" id="2.30.30.180">
    <property type="entry name" value="Ribosome maturation factor RimP, C-terminal domain"/>
    <property type="match status" value="1"/>
</dbReference>
<dbReference type="InterPro" id="IPR003728">
    <property type="entry name" value="Ribosome_maturation_RimP"/>
</dbReference>
<dbReference type="InterPro" id="IPR035956">
    <property type="entry name" value="RimP_N_sf"/>
</dbReference>
<dbReference type="OrthoDB" id="9805006at2"/>
<dbReference type="PANTHER" id="PTHR33867:SF1">
    <property type="entry name" value="RIBOSOME MATURATION FACTOR RIMP"/>
    <property type="match status" value="1"/>
</dbReference>
<dbReference type="Gene3D" id="3.30.300.70">
    <property type="entry name" value="RimP-like superfamily, N-terminal"/>
    <property type="match status" value="1"/>
</dbReference>
<evidence type="ECO:0000256" key="1">
    <source>
        <dbReference type="ARBA" id="ARBA00022490"/>
    </source>
</evidence>
<dbReference type="KEGG" id="sva:SVA_2399"/>
<comment type="subcellular location">
    <subcellularLocation>
        <location evidence="3">Cytoplasm</location>
    </subcellularLocation>
</comment>
<dbReference type="GO" id="GO:0000028">
    <property type="term" value="P:ribosomal small subunit assembly"/>
    <property type="evidence" value="ECO:0007669"/>
    <property type="project" value="TreeGrafter"/>
</dbReference>
<reference evidence="6 7" key="1">
    <citation type="submission" date="2015-08" db="EMBL/GenBank/DDBJ databases">
        <title>Complete genome sequence of Sulfurifustis variabilis.</title>
        <authorList>
            <person name="Miura A."/>
            <person name="Kojima H."/>
            <person name="Fukui M."/>
        </authorList>
    </citation>
    <scope>NUCLEOTIDE SEQUENCE [LARGE SCALE GENOMIC DNA]</scope>
    <source>
        <strain evidence="7">skN76</strain>
    </source>
</reference>
<comment type="similarity">
    <text evidence="3">Belongs to the RimP family.</text>
</comment>
<organism evidence="6 7">
    <name type="scientific">Sulfurifustis variabilis</name>
    <dbReference type="NCBI Taxonomy" id="1675686"/>
    <lineage>
        <taxon>Bacteria</taxon>
        <taxon>Pseudomonadati</taxon>
        <taxon>Pseudomonadota</taxon>
        <taxon>Gammaproteobacteria</taxon>
        <taxon>Acidiferrobacterales</taxon>
        <taxon>Acidiferrobacteraceae</taxon>
        <taxon>Sulfurifustis</taxon>
    </lineage>
</organism>
<protein>
    <recommendedName>
        <fullName evidence="3">Ribosome maturation factor RimP</fullName>
    </recommendedName>
</protein>
<dbReference type="SUPFAM" id="SSF74942">
    <property type="entry name" value="YhbC-like, C-terminal domain"/>
    <property type="match status" value="1"/>
</dbReference>
<dbReference type="GO" id="GO:0006412">
    <property type="term" value="P:translation"/>
    <property type="evidence" value="ECO:0007669"/>
    <property type="project" value="TreeGrafter"/>
</dbReference>
<dbReference type="NCBIfam" id="NF000927">
    <property type="entry name" value="PRK00092.1-1"/>
    <property type="match status" value="1"/>
</dbReference>
<gene>
    <name evidence="3" type="primary">rimP</name>
    <name evidence="6" type="ORF">SVA_2399</name>
</gene>
<keyword evidence="1 3" id="KW-0963">Cytoplasm</keyword>
<evidence type="ECO:0000313" key="7">
    <source>
        <dbReference type="Proteomes" id="UP000218899"/>
    </source>
</evidence>
<keyword evidence="7" id="KW-1185">Reference proteome</keyword>
<comment type="function">
    <text evidence="3">Required for maturation of 30S ribosomal subunits.</text>
</comment>
<dbReference type="AlphaFoldDB" id="A0A1B4V5Y5"/>
<dbReference type="Pfam" id="PF02576">
    <property type="entry name" value="RimP_N"/>
    <property type="match status" value="1"/>
</dbReference>
<dbReference type="InterPro" id="IPR028998">
    <property type="entry name" value="RimP_C"/>
</dbReference>
<dbReference type="FunFam" id="3.30.300.70:FF:000001">
    <property type="entry name" value="Ribosome maturation factor RimP"/>
    <property type="match status" value="1"/>
</dbReference>
<proteinExistence type="inferred from homology"/>
<dbReference type="CDD" id="cd01734">
    <property type="entry name" value="YlxS_C"/>
    <property type="match status" value="1"/>
</dbReference>
<evidence type="ECO:0000259" key="4">
    <source>
        <dbReference type="Pfam" id="PF02576"/>
    </source>
</evidence>
<evidence type="ECO:0000256" key="3">
    <source>
        <dbReference type="HAMAP-Rule" id="MF_01077"/>
    </source>
</evidence>
<feature type="domain" description="Ribosome maturation factor RimP C-terminal" evidence="5">
    <location>
        <begin position="86"/>
        <end position="151"/>
    </location>
</feature>
<evidence type="ECO:0000313" key="6">
    <source>
        <dbReference type="EMBL" id="BAU48949.1"/>
    </source>
</evidence>
<dbReference type="Pfam" id="PF17384">
    <property type="entry name" value="DUF150_C"/>
    <property type="match status" value="1"/>
</dbReference>
<dbReference type="PANTHER" id="PTHR33867">
    <property type="entry name" value="RIBOSOME MATURATION FACTOR RIMP"/>
    <property type="match status" value="1"/>
</dbReference>
<keyword evidence="2 3" id="KW-0690">Ribosome biogenesis</keyword>
<dbReference type="SUPFAM" id="SSF75420">
    <property type="entry name" value="YhbC-like, N-terminal domain"/>
    <property type="match status" value="1"/>
</dbReference>
<dbReference type="HAMAP" id="MF_01077">
    <property type="entry name" value="RimP"/>
    <property type="match status" value="1"/>
</dbReference>
<dbReference type="EMBL" id="AP014936">
    <property type="protein sequence ID" value="BAU48949.1"/>
    <property type="molecule type" value="Genomic_DNA"/>
</dbReference>
<evidence type="ECO:0000256" key="2">
    <source>
        <dbReference type="ARBA" id="ARBA00022517"/>
    </source>
</evidence>
<feature type="domain" description="Ribosome maturation factor RimP N-terminal" evidence="4">
    <location>
        <begin position="14"/>
        <end position="83"/>
    </location>
</feature>
<sequence length="151" mass="16969">MHGVDAALRRRLESGVRALGFELVDAELAGSRQHQTLRVYIDGPRGVTVDDCADVSRQLSAILDVEDPFPGSYTLEVSSPGLDRPLVEPEHFRRYRGETVKVRLSAPVDGRRNFTGRLIEVDADRIVVEVDNERFELPFGAIERARLVPRF</sequence>
<dbReference type="InterPro" id="IPR036847">
    <property type="entry name" value="RimP_C_sf"/>
</dbReference>
<dbReference type="RefSeq" id="WP_096461412.1">
    <property type="nucleotide sequence ID" value="NZ_AP014936.1"/>
</dbReference>
<name>A0A1B4V5Y5_9GAMM</name>